<evidence type="ECO:0000259" key="6">
    <source>
        <dbReference type="Pfam" id="PF14833"/>
    </source>
</evidence>
<dbReference type="InterPro" id="IPR029154">
    <property type="entry name" value="HIBADH-like_NADP-bd"/>
</dbReference>
<sequence length="287" mass="31226">MNIGFIGLGVMGKPMAHNLIKNGYNVFIYNRTESKAEDLLEQGAIWCESTKELTKNSDLIITIVGTPSDVEELYLNKNGIIHNAKQGTIIIDMTTSTPTLAKRIYQKAQDKGIHTLDAPVSGGDIGAEKGTLSIMVGGDEEVFEKCLPLLTVLGKNIVYQGDAGNGQHTKVVNQIAIAGAVIGVVEALTYAKSSNLDLNKVLQSISNGAASSWQLKHIAPKIIEKDYQPGFYIKHFVKDMQIAQEEAHNMALDLPNLNLVESIYETLIENGFGNLGTQAIAKYYDSE</sequence>
<name>U2E9M9_9MOLU</name>
<keyword evidence="2 7" id="KW-0560">Oxidoreductase</keyword>
<protein>
    <submittedName>
        <fullName evidence="7">3-hydroxyisobutyrate dehydrogenase protein</fullName>
        <ecNumber evidence="7">1.1.1.31</ecNumber>
    </submittedName>
</protein>
<organism evidence="7 8">
    <name type="scientific">Haloplasma contractile SSD-17B</name>
    <dbReference type="NCBI Taxonomy" id="1033810"/>
    <lineage>
        <taxon>Bacteria</taxon>
        <taxon>Bacillati</taxon>
        <taxon>Mycoplasmatota</taxon>
        <taxon>Mollicutes</taxon>
        <taxon>Haloplasmatales</taxon>
        <taxon>Haloplasmataceae</taxon>
        <taxon>Haloplasma</taxon>
    </lineage>
</organism>
<evidence type="ECO:0000313" key="7">
    <source>
        <dbReference type="EMBL" id="ERJ11536.1"/>
    </source>
</evidence>
<dbReference type="InterPro" id="IPR036291">
    <property type="entry name" value="NAD(P)-bd_dom_sf"/>
</dbReference>
<dbReference type="InterPro" id="IPR015815">
    <property type="entry name" value="HIBADH-related"/>
</dbReference>
<dbReference type="GO" id="GO:0016054">
    <property type="term" value="P:organic acid catabolic process"/>
    <property type="evidence" value="ECO:0007669"/>
    <property type="project" value="UniProtKB-ARBA"/>
</dbReference>
<dbReference type="PANTHER" id="PTHR43060:SF15">
    <property type="entry name" value="3-HYDROXYISOBUTYRATE DEHYDROGENASE-LIKE 1, MITOCHONDRIAL-RELATED"/>
    <property type="match status" value="1"/>
</dbReference>
<dbReference type="Pfam" id="PF03446">
    <property type="entry name" value="NAD_binding_2"/>
    <property type="match status" value="1"/>
</dbReference>
<dbReference type="EMBL" id="AFNU02000010">
    <property type="protein sequence ID" value="ERJ11536.1"/>
    <property type="molecule type" value="Genomic_DNA"/>
</dbReference>
<dbReference type="InterPro" id="IPR013328">
    <property type="entry name" value="6PGD_dom2"/>
</dbReference>
<dbReference type="eggNOG" id="COG2084">
    <property type="taxonomic scope" value="Bacteria"/>
</dbReference>
<feature type="domain" description="3-hydroxyisobutyrate dehydrogenase-like NAD-binding" evidence="6">
    <location>
        <begin position="164"/>
        <end position="284"/>
    </location>
</feature>
<feature type="active site" evidence="4">
    <location>
        <position position="170"/>
    </location>
</feature>
<dbReference type="InterPro" id="IPR006115">
    <property type="entry name" value="6PGDH_NADP-bd"/>
</dbReference>
<evidence type="ECO:0000256" key="4">
    <source>
        <dbReference type="PIRSR" id="PIRSR000103-1"/>
    </source>
</evidence>
<reference evidence="7 8" key="1">
    <citation type="journal article" date="2011" name="J. Bacteriol.">
        <title>Genome sequence of Haloplasma contractile, an unusual contractile bacterium from a deep-sea anoxic brine lake.</title>
        <authorList>
            <person name="Antunes A."/>
            <person name="Alam I."/>
            <person name="El Dorry H."/>
            <person name="Siam R."/>
            <person name="Robertson A."/>
            <person name="Bajic V.B."/>
            <person name="Stingl U."/>
        </authorList>
    </citation>
    <scope>NUCLEOTIDE SEQUENCE [LARGE SCALE GENOMIC DNA]</scope>
    <source>
        <strain evidence="7 8">SSD-17B</strain>
    </source>
</reference>
<dbReference type="InterPro" id="IPR002204">
    <property type="entry name" value="3-OH-isobutyrate_DH-rel_CS"/>
</dbReference>
<comment type="similarity">
    <text evidence="1">Belongs to the HIBADH-related family.</text>
</comment>
<dbReference type="Proteomes" id="UP000005707">
    <property type="component" value="Unassembled WGS sequence"/>
</dbReference>
<keyword evidence="3" id="KW-0520">NAD</keyword>
<comment type="caution">
    <text evidence="7">The sequence shown here is derived from an EMBL/GenBank/DDBJ whole genome shotgun (WGS) entry which is preliminary data.</text>
</comment>
<evidence type="ECO:0000256" key="3">
    <source>
        <dbReference type="ARBA" id="ARBA00023027"/>
    </source>
</evidence>
<reference evidence="7 8" key="2">
    <citation type="journal article" date="2013" name="PLoS ONE">
        <title>INDIGO - INtegrated Data Warehouse of MIcrobial GenOmes with Examples from the Red Sea Extremophiles.</title>
        <authorList>
            <person name="Alam I."/>
            <person name="Antunes A."/>
            <person name="Kamau A.A."/>
            <person name="Ba Alawi W."/>
            <person name="Kalkatawi M."/>
            <person name="Stingl U."/>
            <person name="Bajic V.B."/>
        </authorList>
    </citation>
    <scope>NUCLEOTIDE SEQUENCE [LARGE SCALE GENOMIC DNA]</scope>
    <source>
        <strain evidence="7 8">SSD-17B</strain>
    </source>
</reference>
<evidence type="ECO:0000256" key="2">
    <source>
        <dbReference type="ARBA" id="ARBA00023002"/>
    </source>
</evidence>
<feature type="domain" description="6-phosphogluconate dehydrogenase NADP-binding" evidence="5">
    <location>
        <begin position="2"/>
        <end position="161"/>
    </location>
</feature>
<dbReference type="Pfam" id="PF14833">
    <property type="entry name" value="NAD_binding_11"/>
    <property type="match status" value="1"/>
</dbReference>
<dbReference type="GO" id="GO:0050661">
    <property type="term" value="F:NADP binding"/>
    <property type="evidence" value="ECO:0007669"/>
    <property type="project" value="InterPro"/>
</dbReference>
<dbReference type="AlphaFoldDB" id="U2E9M9"/>
<dbReference type="Gene3D" id="1.10.1040.10">
    <property type="entry name" value="N-(1-d-carboxylethyl)-l-norvaline Dehydrogenase, domain 2"/>
    <property type="match status" value="1"/>
</dbReference>
<gene>
    <name evidence="7" type="ORF">HLPCO_002448</name>
</gene>
<evidence type="ECO:0000313" key="8">
    <source>
        <dbReference type="Proteomes" id="UP000005707"/>
    </source>
</evidence>
<dbReference type="Gene3D" id="3.40.50.720">
    <property type="entry name" value="NAD(P)-binding Rossmann-like Domain"/>
    <property type="match status" value="1"/>
</dbReference>
<dbReference type="PANTHER" id="PTHR43060">
    <property type="entry name" value="3-HYDROXYISOBUTYRATE DEHYDROGENASE-LIKE 1, MITOCHONDRIAL-RELATED"/>
    <property type="match status" value="1"/>
</dbReference>
<dbReference type="FunCoup" id="U2E9M9">
    <property type="interactions" value="321"/>
</dbReference>
<dbReference type="EC" id="1.1.1.31" evidence="7"/>
<dbReference type="RefSeq" id="WP_008827094.1">
    <property type="nucleotide sequence ID" value="NZ_AFNU02000010.1"/>
</dbReference>
<evidence type="ECO:0000256" key="1">
    <source>
        <dbReference type="ARBA" id="ARBA00009080"/>
    </source>
</evidence>
<dbReference type="SUPFAM" id="SSF51735">
    <property type="entry name" value="NAD(P)-binding Rossmann-fold domains"/>
    <property type="match status" value="1"/>
</dbReference>
<dbReference type="PROSITE" id="PS00895">
    <property type="entry name" value="3_HYDROXYISOBUT_DH"/>
    <property type="match status" value="1"/>
</dbReference>
<dbReference type="GO" id="GO:0008442">
    <property type="term" value="F:3-hydroxyisobutyrate dehydrogenase activity"/>
    <property type="evidence" value="ECO:0007669"/>
    <property type="project" value="UniProtKB-EC"/>
</dbReference>
<dbReference type="SUPFAM" id="SSF48179">
    <property type="entry name" value="6-phosphogluconate dehydrogenase C-terminal domain-like"/>
    <property type="match status" value="1"/>
</dbReference>
<dbReference type="STRING" id="1033810.HLPCO_002448"/>
<dbReference type="InterPro" id="IPR008927">
    <property type="entry name" value="6-PGluconate_DH-like_C_sf"/>
</dbReference>
<dbReference type="OrthoDB" id="9786703at2"/>
<dbReference type="PIRSF" id="PIRSF000103">
    <property type="entry name" value="HIBADH"/>
    <property type="match status" value="1"/>
</dbReference>
<dbReference type="GO" id="GO:0051287">
    <property type="term" value="F:NAD binding"/>
    <property type="evidence" value="ECO:0007669"/>
    <property type="project" value="InterPro"/>
</dbReference>
<proteinExistence type="inferred from homology"/>
<evidence type="ECO:0000259" key="5">
    <source>
        <dbReference type="Pfam" id="PF03446"/>
    </source>
</evidence>
<accession>U2E9M9</accession>
<keyword evidence="8" id="KW-1185">Reference proteome</keyword>
<dbReference type="InParanoid" id="U2E9M9"/>